<organism evidence="1 2">
    <name type="scientific">Giardia muris</name>
    <dbReference type="NCBI Taxonomy" id="5742"/>
    <lineage>
        <taxon>Eukaryota</taxon>
        <taxon>Metamonada</taxon>
        <taxon>Diplomonadida</taxon>
        <taxon>Hexamitidae</taxon>
        <taxon>Giardiinae</taxon>
        <taxon>Giardia</taxon>
    </lineage>
</organism>
<protein>
    <submittedName>
        <fullName evidence="1">Uncharacterized protein</fullName>
    </submittedName>
</protein>
<evidence type="ECO:0000313" key="2">
    <source>
        <dbReference type="Proteomes" id="UP000315496"/>
    </source>
</evidence>
<dbReference type="OrthoDB" id="10250619at2759"/>
<name>A0A4Z1T1N5_GIAMU</name>
<reference evidence="1 2" key="1">
    <citation type="submission" date="2019-05" db="EMBL/GenBank/DDBJ databases">
        <title>The compact genome of Giardia muris reveals important steps in the evolution of intestinal protozoan parasites.</title>
        <authorList>
            <person name="Xu F."/>
            <person name="Jimenez-Gonzalez A."/>
            <person name="Einarsson E."/>
            <person name="Astvaldsson A."/>
            <person name="Peirasmaki D."/>
            <person name="Eckmann L."/>
            <person name="Andersson J.O."/>
            <person name="Svard S.G."/>
            <person name="Jerlstrom-Hultqvist J."/>
        </authorList>
    </citation>
    <scope>NUCLEOTIDE SEQUENCE [LARGE SCALE GENOMIC DNA]</scope>
    <source>
        <strain evidence="1 2">Roberts-Thomson</strain>
    </source>
</reference>
<accession>A0A4Z1T1N5</accession>
<sequence length="121" mass="13657">METRVEQEGMSVHISLVPLPRSAVISVTEKAFDLGSITMMVPCQDTPGEMTSVSLFEDKPITIEMYLEEIAGRYGLQLCTNIILSEKAWMHIPLRQELMQRVEGLFTEAYGPHQTRKEASL</sequence>
<dbReference type="VEuPathDB" id="GiardiaDB:GMRT_13318"/>
<dbReference type="Proteomes" id="UP000315496">
    <property type="component" value="Chromosome 5"/>
</dbReference>
<gene>
    <name evidence="1" type="ORF">GMRT_13318</name>
</gene>
<keyword evidence="2" id="KW-1185">Reference proteome</keyword>
<dbReference type="EMBL" id="VDLU01000005">
    <property type="protein sequence ID" value="TNJ26281.1"/>
    <property type="molecule type" value="Genomic_DNA"/>
</dbReference>
<dbReference type="AlphaFoldDB" id="A0A4Z1T1N5"/>
<evidence type="ECO:0000313" key="1">
    <source>
        <dbReference type="EMBL" id="TNJ26281.1"/>
    </source>
</evidence>
<proteinExistence type="predicted"/>
<comment type="caution">
    <text evidence="1">The sequence shown here is derived from an EMBL/GenBank/DDBJ whole genome shotgun (WGS) entry which is preliminary data.</text>
</comment>